<keyword evidence="2" id="KW-1185">Reference proteome</keyword>
<reference evidence="1 2" key="1">
    <citation type="submission" date="2020-11" db="EMBL/GenBank/DDBJ databases">
        <title>The genome sequence of Novosphingobium sp. 1Y9A.</title>
        <authorList>
            <person name="Liu Y."/>
        </authorList>
    </citation>
    <scope>NUCLEOTIDE SEQUENCE [LARGE SCALE GENOMIC DNA]</scope>
    <source>
        <strain evidence="1 2">1Y9A</strain>
    </source>
</reference>
<dbReference type="EMBL" id="JADQDC010000006">
    <property type="protein sequence ID" value="MBF9151373.1"/>
    <property type="molecule type" value="Genomic_DNA"/>
</dbReference>
<evidence type="ECO:0000313" key="2">
    <source>
        <dbReference type="Proteomes" id="UP000600799"/>
    </source>
</evidence>
<evidence type="ECO:0000313" key="1">
    <source>
        <dbReference type="EMBL" id="MBF9151373.1"/>
    </source>
</evidence>
<dbReference type="Proteomes" id="UP000600799">
    <property type="component" value="Unassembled WGS sequence"/>
</dbReference>
<comment type="caution">
    <text evidence="1">The sequence shown here is derived from an EMBL/GenBank/DDBJ whole genome shotgun (WGS) entry which is preliminary data.</text>
</comment>
<gene>
    <name evidence="1" type="ORF">I2488_10200</name>
</gene>
<dbReference type="RefSeq" id="WP_196275700.1">
    <property type="nucleotide sequence ID" value="NZ_JADQDC010000006.1"/>
</dbReference>
<sequence length="128" mass="14066">MLIKPATSHTLTQCWYTRMHHPGHGRTRDEAGVLHAYCRHCARPIRSQGGKAWTLADGIDLDELATRSSIRFICVTSVADGMVIARYPLDREADDAAVKARMTEIVAFHHADEAGSGLDVRLMGGPRA</sequence>
<organism evidence="1 2">
    <name type="scientific">Novosphingobium jiangmenense</name>
    <dbReference type="NCBI Taxonomy" id="2791981"/>
    <lineage>
        <taxon>Bacteria</taxon>
        <taxon>Pseudomonadati</taxon>
        <taxon>Pseudomonadota</taxon>
        <taxon>Alphaproteobacteria</taxon>
        <taxon>Sphingomonadales</taxon>
        <taxon>Sphingomonadaceae</taxon>
        <taxon>Novosphingobium</taxon>
    </lineage>
</organism>
<name>A0ABS0HGH8_9SPHN</name>
<protein>
    <submittedName>
        <fullName evidence="1">Uncharacterized protein</fullName>
    </submittedName>
</protein>
<accession>A0ABS0HGH8</accession>
<proteinExistence type="predicted"/>